<evidence type="ECO:0000256" key="1">
    <source>
        <dbReference type="ARBA" id="ARBA00023015"/>
    </source>
</evidence>
<dbReference type="PROSITE" id="PS01124">
    <property type="entry name" value="HTH_ARAC_FAMILY_2"/>
    <property type="match status" value="1"/>
</dbReference>
<dbReference type="Pfam" id="PF12833">
    <property type="entry name" value="HTH_18"/>
    <property type="match status" value="1"/>
</dbReference>
<dbReference type="InterPro" id="IPR018060">
    <property type="entry name" value="HTH_AraC"/>
</dbReference>
<proteinExistence type="predicted"/>
<evidence type="ECO:0000256" key="3">
    <source>
        <dbReference type="ARBA" id="ARBA00023163"/>
    </source>
</evidence>
<dbReference type="InterPro" id="IPR009057">
    <property type="entry name" value="Homeodomain-like_sf"/>
</dbReference>
<dbReference type="SMART" id="SM00342">
    <property type="entry name" value="HTH_ARAC"/>
    <property type="match status" value="1"/>
</dbReference>
<reference evidence="5 6" key="1">
    <citation type="submission" date="2018-11" db="EMBL/GenBank/DDBJ databases">
        <title>Genome sequencing of Paenibacillus sp. KCOM 3021 (= ChDC PVNT-B20).</title>
        <authorList>
            <person name="Kook J.-K."/>
            <person name="Park S.-N."/>
            <person name="Lim Y.K."/>
        </authorList>
    </citation>
    <scope>NUCLEOTIDE SEQUENCE [LARGE SCALE GENOMIC DNA]</scope>
    <source>
        <strain evidence="5 6">KCOM 3021</strain>
    </source>
</reference>
<dbReference type="GO" id="GO:0043565">
    <property type="term" value="F:sequence-specific DNA binding"/>
    <property type="evidence" value="ECO:0007669"/>
    <property type="project" value="InterPro"/>
</dbReference>
<evidence type="ECO:0000259" key="4">
    <source>
        <dbReference type="PROSITE" id="PS01124"/>
    </source>
</evidence>
<gene>
    <name evidence="5" type="ORF">EHV15_31750</name>
</gene>
<dbReference type="Proteomes" id="UP000267017">
    <property type="component" value="Unassembled WGS sequence"/>
</dbReference>
<dbReference type="InterPro" id="IPR020449">
    <property type="entry name" value="Tscrpt_reg_AraC-type_HTH"/>
</dbReference>
<dbReference type="SUPFAM" id="SSF46689">
    <property type="entry name" value="Homeodomain-like"/>
    <property type="match status" value="2"/>
</dbReference>
<dbReference type="InterPro" id="IPR003313">
    <property type="entry name" value="AraC-bd"/>
</dbReference>
<sequence>MGGFPVLTADYLFDRNSPLQMLLSEETLTSVCHQYDFMVVAYVYEGEGIHYIAQDKIRVEPGDLFVIPPGVTHVFQPLDFTGSRPLRILNVLLKREVFDIPPELTGSLSEADLARLAFFRKQTSWSGYKDKAMELTDLFNNLQKTYSNQTSTSLPAMYSLLCQLFSSIDPHMQVPFHEEPQMENDPFHDVILFMLNHFNQRISLQEISRYISISSRHFQRLFKYKTGKSFIQMLQEIRMKYSCVFLAFTDMRIQNIALEVGIGDMKYFYRLFREYSGMTPASYRHWQQYHYHSILEGMIYSARHSAR</sequence>
<dbReference type="InterPro" id="IPR014710">
    <property type="entry name" value="RmlC-like_jellyroll"/>
</dbReference>
<name>A0A3P3UEX3_9BACL</name>
<organism evidence="5 6">
    <name type="scientific">Paenibacillus oralis</name>
    <dbReference type="NCBI Taxonomy" id="2490856"/>
    <lineage>
        <taxon>Bacteria</taxon>
        <taxon>Bacillati</taxon>
        <taxon>Bacillota</taxon>
        <taxon>Bacilli</taxon>
        <taxon>Bacillales</taxon>
        <taxon>Paenibacillaceae</taxon>
        <taxon>Paenibacillus</taxon>
    </lineage>
</organism>
<keyword evidence="1" id="KW-0805">Transcription regulation</keyword>
<dbReference type="PANTHER" id="PTHR43280:SF2">
    <property type="entry name" value="HTH-TYPE TRANSCRIPTIONAL REGULATOR EXSA"/>
    <property type="match status" value="1"/>
</dbReference>
<dbReference type="PANTHER" id="PTHR43280">
    <property type="entry name" value="ARAC-FAMILY TRANSCRIPTIONAL REGULATOR"/>
    <property type="match status" value="1"/>
</dbReference>
<keyword evidence="3" id="KW-0804">Transcription</keyword>
<accession>A0A3P3UEX3</accession>
<dbReference type="SUPFAM" id="SSF51182">
    <property type="entry name" value="RmlC-like cupins"/>
    <property type="match status" value="1"/>
</dbReference>
<evidence type="ECO:0000313" key="5">
    <source>
        <dbReference type="EMBL" id="RRJ66993.1"/>
    </source>
</evidence>
<dbReference type="OrthoDB" id="2643311at2"/>
<dbReference type="RefSeq" id="WP_128634775.1">
    <property type="nucleotide sequence ID" value="NZ_RRCN01000001.1"/>
</dbReference>
<dbReference type="Gene3D" id="2.60.120.10">
    <property type="entry name" value="Jelly Rolls"/>
    <property type="match status" value="1"/>
</dbReference>
<dbReference type="Pfam" id="PF02311">
    <property type="entry name" value="AraC_binding"/>
    <property type="match status" value="1"/>
</dbReference>
<dbReference type="InterPro" id="IPR018062">
    <property type="entry name" value="HTH_AraC-typ_CS"/>
</dbReference>
<feature type="domain" description="HTH araC/xylS-type" evidence="4">
    <location>
        <begin position="188"/>
        <end position="286"/>
    </location>
</feature>
<comment type="caution">
    <text evidence="5">The sequence shown here is derived from an EMBL/GenBank/DDBJ whole genome shotgun (WGS) entry which is preliminary data.</text>
</comment>
<keyword evidence="6" id="KW-1185">Reference proteome</keyword>
<dbReference type="PROSITE" id="PS00041">
    <property type="entry name" value="HTH_ARAC_FAMILY_1"/>
    <property type="match status" value="1"/>
</dbReference>
<keyword evidence="2" id="KW-0238">DNA-binding</keyword>
<dbReference type="PRINTS" id="PR00032">
    <property type="entry name" value="HTHARAC"/>
</dbReference>
<evidence type="ECO:0000313" key="6">
    <source>
        <dbReference type="Proteomes" id="UP000267017"/>
    </source>
</evidence>
<evidence type="ECO:0000256" key="2">
    <source>
        <dbReference type="ARBA" id="ARBA00023125"/>
    </source>
</evidence>
<dbReference type="GO" id="GO:0003700">
    <property type="term" value="F:DNA-binding transcription factor activity"/>
    <property type="evidence" value="ECO:0007669"/>
    <property type="project" value="InterPro"/>
</dbReference>
<dbReference type="InterPro" id="IPR011051">
    <property type="entry name" value="RmlC_Cupin_sf"/>
</dbReference>
<dbReference type="Gene3D" id="1.10.10.60">
    <property type="entry name" value="Homeodomain-like"/>
    <property type="match status" value="2"/>
</dbReference>
<dbReference type="EMBL" id="RRCN01000001">
    <property type="protein sequence ID" value="RRJ66993.1"/>
    <property type="molecule type" value="Genomic_DNA"/>
</dbReference>
<protein>
    <submittedName>
        <fullName evidence="5">AraC family transcriptional regulator</fullName>
    </submittedName>
</protein>
<dbReference type="AlphaFoldDB" id="A0A3P3UEX3"/>